<feature type="region of interest" description="Disordered" evidence="5">
    <location>
        <begin position="1"/>
        <end position="35"/>
    </location>
</feature>
<organism evidence="6 7">
    <name type="scientific">Octopus sinensis</name>
    <name type="common">East Asian common octopus</name>
    <dbReference type="NCBI Taxonomy" id="2607531"/>
    <lineage>
        <taxon>Eukaryota</taxon>
        <taxon>Metazoa</taxon>
        <taxon>Spiralia</taxon>
        <taxon>Lophotrochozoa</taxon>
        <taxon>Mollusca</taxon>
        <taxon>Cephalopoda</taxon>
        <taxon>Coleoidea</taxon>
        <taxon>Octopodiformes</taxon>
        <taxon>Octopoda</taxon>
        <taxon>Incirrata</taxon>
        <taxon>Octopodidae</taxon>
        <taxon>Octopus</taxon>
    </lineage>
</organism>
<keyword evidence="4" id="KW-0963">Cytoplasm</keyword>
<dbReference type="GO" id="GO:0004864">
    <property type="term" value="F:protein phosphatase inhibitor activity"/>
    <property type="evidence" value="ECO:0007669"/>
    <property type="project" value="UniProtKB-KW"/>
</dbReference>
<evidence type="ECO:0000256" key="3">
    <source>
        <dbReference type="ARBA" id="ARBA00023272"/>
    </source>
</evidence>
<dbReference type="Pfam" id="PF04667">
    <property type="entry name" value="Endosulfine"/>
    <property type="match status" value="1"/>
</dbReference>
<feature type="region of interest" description="Disordered" evidence="5">
    <location>
        <begin position="68"/>
        <end position="102"/>
    </location>
</feature>
<comment type="function">
    <text evidence="4">Protein phosphatase inhibitor that specifically inhibits protein phosphatase 2A (PP2A) during mitosis.</text>
</comment>
<gene>
    <name evidence="7" type="primary">LOC115229581</name>
</gene>
<keyword evidence="4" id="KW-0131">Cell cycle</keyword>
<dbReference type="AlphaFoldDB" id="A0A6P7U4D0"/>
<comment type="subcellular location">
    <subcellularLocation>
        <location evidence="4">Cytoplasm</location>
    </subcellularLocation>
</comment>
<evidence type="ECO:0000313" key="7">
    <source>
        <dbReference type="RefSeq" id="XP_029655771.1"/>
    </source>
</evidence>
<comment type="similarity">
    <text evidence="1 4">Belongs to the endosulfine family.</text>
</comment>
<protein>
    <submittedName>
        <fullName evidence="7">Alpha-endosulfine-like</fullName>
    </submittedName>
</protein>
<sequence>MGATPFPGPITGRLRETDKTSVPEENLPPNHASIIQRKLRRQNIYFDSGDYNMAKAQLKPGVDKDAALKNATGSQHPTPADIPRKLSDTCIMDPNVSKDKHN</sequence>
<keyword evidence="2 4" id="KW-0498">Mitosis</keyword>
<keyword evidence="6" id="KW-1185">Reference proteome</keyword>
<dbReference type="GO" id="GO:0005737">
    <property type="term" value="C:cytoplasm"/>
    <property type="evidence" value="ECO:0007669"/>
    <property type="project" value="UniProtKB-SubCell"/>
</dbReference>
<keyword evidence="3 4" id="KW-0650">Protein phosphatase inhibitor</keyword>
<evidence type="ECO:0000256" key="4">
    <source>
        <dbReference type="RuleBase" id="RU363120"/>
    </source>
</evidence>
<name>A0A6P7U4D0_9MOLL</name>
<dbReference type="InterPro" id="IPR006760">
    <property type="entry name" value="Endosulphine"/>
</dbReference>
<evidence type="ECO:0000256" key="1">
    <source>
        <dbReference type="ARBA" id="ARBA00010520"/>
    </source>
</evidence>
<evidence type="ECO:0000256" key="2">
    <source>
        <dbReference type="ARBA" id="ARBA00022776"/>
    </source>
</evidence>
<reference evidence="7" key="1">
    <citation type="submission" date="2025-08" db="UniProtKB">
        <authorList>
            <consortium name="RefSeq"/>
        </authorList>
    </citation>
    <scope>IDENTIFICATION</scope>
</reference>
<keyword evidence="4" id="KW-0132">Cell division</keyword>
<dbReference type="RefSeq" id="XP_029655771.1">
    <property type="nucleotide sequence ID" value="XM_029799911.1"/>
</dbReference>
<dbReference type="KEGG" id="osn:115229581"/>
<evidence type="ECO:0000313" key="6">
    <source>
        <dbReference type="Proteomes" id="UP000515154"/>
    </source>
</evidence>
<dbReference type="Proteomes" id="UP000515154">
    <property type="component" value="Unplaced"/>
</dbReference>
<evidence type="ECO:0000256" key="5">
    <source>
        <dbReference type="SAM" id="MobiDB-lite"/>
    </source>
</evidence>
<dbReference type="GO" id="GO:0051301">
    <property type="term" value="P:cell division"/>
    <property type="evidence" value="ECO:0007669"/>
    <property type="project" value="UniProtKB-KW"/>
</dbReference>
<feature type="compositionally biased region" description="Basic and acidic residues" evidence="5">
    <location>
        <begin position="13"/>
        <end position="22"/>
    </location>
</feature>
<proteinExistence type="inferred from homology"/>
<accession>A0A6P7U4D0</accession>